<comment type="subcellular location">
    <subcellularLocation>
        <location evidence="2">Cytoplasm</location>
    </subcellularLocation>
</comment>
<evidence type="ECO:0000256" key="1">
    <source>
        <dbReference type="ARBA" id="ARBA00002724"/>
    </source>
</evidence>
<evidence type="ECO:0000313" key="16">
    <source>
        <dbReference type="Proteomes" id="UP000886721"/>
    </source>
</evidence>
<keyword evidence="8 13" id="KW-0949">S-adenosyl-L-methionine</keyword>
<proteinExistence type="inferred from homology"/>
<dbReference type="InterPro" id="IPR049560">
    <property type="entry name" value="MeTrfase_RsmB-F_NOP2_cat"/>
</dbReference>
<sequence>MENPRELALDVLIKVDKKEALSHRIIGDVLEKYQLSPKRDRAFFTRLTEGTLERQITIDYVIGQFSKTKLQKCRPLIRALLRMGTYQILYMDQVPDAAACNEAVKLAKKRGFARLSGFVNGVLRSISRQKDQILWPEREKDEILYLSVKYSLPQWLLQFFAETYDKEIVERMAASFLEEQKTSLYCMSRDGGKDALKKELEAKGICVEDGLLCKDALRVSEYDSLYRLKAFREGRCFVQDESSMLAASIAGVKEGQFVLDLCSAPGGKALHMADQMHGTGMVIARDLTEDKTDFIEENIERTSLENIRAEVFDARNLDEEMIGKADVVLADLPCSGLGIMGRKNDIKYNVSFDGMKDLAKLQREILENAISYVKPGGVLVYSTCTINPAENQENYQWIRENSELEPEDLRPYLPESLQIDTAEEGYIQLLPGVHPCDGFFVGKLRRR</sequence>
<comment type="catalytic activity">
    <reaction evidence="12">
        <text>cytidine(967) in 16S rRNA + S-adenosyl-L-methionine = 5-methylcytidine(967) in 16S rRNA + S-adenosyl-L-homocysteine + H(+)</text>
        <dbReference type="Rhea" id="RHEA:42748"/>
        <dbReference type="Rhea" id="RHEA-COMP:10219"/>
        <dbReference type="Rhea" id="RHEA-COMP:10220"/>
        <dbReference type="ChEBI" id="CHEBI:15378"/>
        <dbReference type="ChEBI" id="CHEBI:57856"/>
        <dbReference type="ChEBI" id="CHEBI:59789"/>
        <dbReference type="ChEBI" id="CHEBI:74483"/>
        <dbReference type="ChEBI" id="CHEBI:82748"/>
        <dbReference type="EC" id="2.1.1.176"/>
    </reaction>
</comment>
<dbReference type="PROSITE" id="PS51686">
    <property type="entry name" value="SAM_MT_RSMB_NOP"/>
    <property type="match status" value="1"/>
</dbReference>
<evidence type="ECO:0000256" key="6">
    <source>
        <dbReference type="ARBA" id="ARBA00022603"/>
    </source>
</evidence>
<evidence type="ECO:0000259" key="14">
    <source>
        <dbReference type="PROSITE" id="PS51686"/>
    </source>
</evidence>
<feature type="binding site" evidence="13">
    <location>
        <position position="331"/>
    </location>
    <ligand>
        <name>S-adenosyl-L-methionine</name>
        <dbReference type="ChEBI" id="CHEBI:59789"/>
    </ligand>
</feature>
<dbReference type="InterPro" id="IPR006027">
    <property type="entry name" value="NusB_RsmB_TIM44"/>
</dbReference>
<dbReference type="PANTHER" id="PTHR22807">
    <property type="entry name" value="NOP2 YEAST -RELATED NOL1/NOP2/FMU SUN DOMAIN-CONTAINING"/>
    <property type="match status" value="1"/>
</dbReference>
<feature type="binding site" evidence="13">
    <location>
        <position position="313"/>
    </location>
    <ligand>
        <name>S-adenosyl-L-methionine</name>
        <dbReference type="ChEBI" id="CHEBI:59789"/>
    </ligand>
</feature>
<evidence type="ECO:0000256" key="2">
    <source>
        <dbReference type="ARBA" id="ARBA00004496"/>
    </source>
</evidence>
<feature type="binding site" evidence="13">
    <location>
        <position position="286"/>
    </location>
    <ligand>
        <name>S-adenosyl-L-methionine</name>
        <dbReference type="ChEBI" id="CHEBI:59789"/>
    </ligand>
</feature>
<comment type="function">
    <text evidence="1">Specifically methylates the cytosine at position 967 (m5C967) of 16S rRNA.</text>
</comment>
<reference evidence="15" key="2">
    <citation type="submission" date="2021-04" db="EMBL/GenBank/DDBJ databases">
        <authorList>
            <person name="Gilroy R."/>
        </authorList>
    </citation>
    <scope>NUCLEOTIDE SEQUENCE</scope>
    <source>
        <strain evidence="15">CHK191-13928</strain>
    </source>
</reference>
<evidence type="ECO:0000256" key="9">
    <source>
        <dbReference type="ARBA" id="ARBA00022884"/>
    </source>
</evidence>
<dbReference type="CDD" id="cd02440">
    <property type="entry name" value="AdoMet_MTases"/>
    <property type="match status" value="1"/>
</dbReference>
<name>A0A9D1WSU0_9FIRM</name>
<dbReference type="GO" id="GO:0006355">
    <property type="term" value="P:regulation of DNA-templated transcription"/>
    <property type="evidence" value="ECO:0007669"/>
    <property type="project" value="InterPro"/>
</dbReference>
<evidence type="ECO:0000256" key="5">
    <source>
        <dbReference type="ARBA" id="ARBA00022552"/>
    </source>
</evidence>
<dbReference type="InterPro" id="IPR035926">
    <property type="entry name" value="NusB-like_sf"/>
</dbReference>
<dbReference type="Proteomes" id="UP000886721">
    <property type="component" value="Unassembled WGS sequence"/>
</dbReference>
<feature type="active site" description="Nucleophile" evidence="13">
    <location>
        <position position="384"/>
    </location>
</feature>
<evidence type="ECO:0000256" key="11">
    <source>
        <dbReference type="ARBA" id="ARBA00031088"/>
    </source>
</evidence>
<dbReference type="SUPFAM" id="SSF48013">
    <property type="entry name" value="NusB-like"/>
    <property type="match status" value="1"/>
</dbReference>
<keyword evidence="5" id="KW-0698">rRNA processing</keyword>
<keyword evidence="4" id="KW-0963">Cytoplasm</keyword>
<dbReference type="Gene3D" id="3.40.50.150">
    <property type="entry name" value="Vaccinia Virus protein VP39"/>
    <property type="match status" value="1"/>
</dbReference>
<feature type="domain" description="SAM-dependent MTase RsmB/NOP-type" evidence="14">
    <location>
        <begin position="172"/>
        <end position="447"/>
    </location>
</feature>
<dbReference type="PRINTS" id="PR02008">
    <property type="entry name" value="RCMTFAMILY"/>
</dbReference>
<organism evidence="15 16">
    <name type="scientific">Candidatus Anaerostipes excrementavium</name>
    <dbReference type="NCBI Taxonomy" id="2838463"/>
    <lineage>
        <taxon>Bacteria</taxon>
        <taxon>Bacillati</taxon>
        <taxon>Bacillota</taxon>
        <taxon>Clostridia</taxon>
        <taxon>Lachnospirales</taxon>
        <taxon>Lachnospiraceae</taxon>
        <taxon>Anaerostipes</taxon>
    </lineage>
</organism>
<feature type="binding site" evidence="13">
    <location>
        <begin position="262"/>
        <end position="268"/>
    </location>
    <ligand>
        <name>S-adenosyl-L-methionine</name>
        <dbReference type="ChEBI" id="CHEBI:59789"/>
    </ligand>
</feature>
<evidence type="ECO:0000313" key="15">
    <source>
        <dbReference type="EMBL" id="HIX66542.1"/>
    </source>
</evidence>
<dbReference type="InterPro" id="IPR004573">
    <property type="entry name" value="rRNA_ssu_MeTfrase_B"/>
</dbReference>
<evidence type="ECO:0000256" key="12">
    <source>
        <dbReference type="ARBA" id="ARBA00047283"/>
    </source>
</evidence>
<dbReference type="NCBIfam" id="TIGR00563">
    <property type="entry name" value="rsmB"/>
    <property type="match status" value="1"/>
</dbReference>
<dbReference type="SUPFAM" id="SSF53335">
    <property type="entry name" value="S-adenosyl-L-methionine-dependent methyltransferases"/>
    <property type="match status" value="1"/>
</dbReference>
<protein>
    <recommendedName>
        <fullName evidence="3">16S rRNA (cytosine(967)-C(5))-methyltransferase</fullName>
        <ecNumber evidence="3">2.1.1.176</ecNumber>
    </recommendedName>
    <alternativeName>
        <fullName evidence="10">16S rRNA m5C967 methyltransferase</fullName>
    </alternativeName>
    <alternativeName>
        <fullName evidence="11">rRNA (cytosine-C(5)-)-methyltransferase RsmB</fullName>
    </alternativeName>
</protein>
<evidence type="ECO:0000256" key="4">
    <source>
        <dbReference type="ARBA" id="ARBA00022490"/>
    </source>
</evidence>
<dbReference type="GO" id="GO:0003723">
    <property type="term" value="F:RNA binding"/>
    <property type="evidence" value="ECO:0007669"/>
    <property type="project" value="UniProtKB-UniRule"/>
</dbReference>
<dbReference type="GO" id="GO:0008649">
    <property type="term" value="F:rRNA methyltransferase activity"/>
    <property type="evidence" value="ECO:0007669"/>
    <property type="project" value="InterPro"/>
</dbReference>
<dbReference type="InterPro" id="IPR001678">
    <property type="entry name" value="MeTrfase_RsmB-F_NOP2_dom"/>
</dbReference>
<dbReference type="InterPro" id="IPR029063">
    <property type="entry name" value="SAM-dependent_MTases_sf"/>
</dbReference>
<keyword evidence="7 13" id="KW-0808">Transferase</keyword>
<dbReference type="InterPro" id="IPR023267">
    <property type="entry name" value="RCMT"/>
</dbReference>
<dbReference type="AlphaFoldDB" id="A0A9D1WSU0"/>
<accession>A0A9D1WSU0</accession>
<dbReference type="NCBIfam" id="NF011494">
    <property type="entry name" value="PRK14902.1"/>
    <property type="match status" value="1"/>
</dbReference>
<evidence type="ECO:0000256" key="13">
    <source>
        <dbReference type="PROSITE-ProRule" id="PRU01023"/>
    </source>
</evidence>
<evidence type="ECO:0000256" key="10">
    <source>
        <dbReference type="ARBA" id="ARBA00030399"/>
    </source>
</evidence>
<dbReference type="PANTHER" id="PTHR22807:SF53">
    <property type="entry name" value="RIBOSOMAL RNA SMALL SUBUNIT METHYLTRANSFERASE B-RELATED"/>
    <property type="match status" value="1"/>
</dbReference>
<dbReference type="Pfam" id="PF01189">
    <property type="entry name" value="Methyltr_RsmB-F"/>
    <property type="match status" value="1"/>
</dbReference>
<dbReference type="GO" id="GO:0005737">
    <property type="term" value="C:cytoplasm"/>
    <property type="evidence" value="ECO:0007669"/>
    <property type="project" value="UniProtKB-SubCell"/>
</dbReference>
<evidence type="ECO:0000256" key="3">
    <source>
        <dbReference type="ARBA" id="ARBA00012140"/>
    </source>
</evidence>
<keyword evidence="9 13" id="KW-0694">RNA-binding</keyword>
<gene>
    <name evidence="15" type="primary">rsmB</name>
    <name evidence="15" type="ORF">H9735_00275</name>
</gene>
<dbReference type="EMBL" id="DXEM01000001">
    <property type="protein sequence ID" value="HIX66542.1"/>
    <property type="molecule type" value="Genomic_DNA"/>
</dbReference>
<dbReference type="Pfam" id="PF01029">
    <property type="entry name" value="NusB"/>
    <property type="match status" value="1"/>
</dbReference>
<comment type="caution">
    <text evidence="15">The sequence shown here is derived from an EMBL/GenBank/DDBJ whole genome shotgun (WGS) entry which is preliminary data.</text>
</comment>
<evidence type="ECO:0000256" key="8">
    <source>
        <dbReference type="ARBA" id="ARBA00022691"/>
    </source>
</evidence>
<evidence type="ECO:0000256" key="7">
    <source>
        <dbReference type="ARBA" id="ARBA00022679"/>
    </source>
</evidence>
<reference evidence="15" key="1">
    <citation type="journal article" date="2021" name="PeerJ">
        <title>Extensive microbial diversity within the chicken gut microbiome revealed by metagenomics and culture.</title>
        <authorList>
            <person name="Gilroy R."/>
            <person name="Ravi A."/>
            <person name="Getino M."/>
            <person name="Pursley I."/>
            <person name="Horton D.L."/>
            <person name="Alikhan N.F."/>
            <person name="Baker D."/>
            <person name="Gharbi K."/>
            <person name="Hall N."/>
            <person name="Watson M."/>
            <person name="Adriaenssens E.M."/>
            <person name="Foster-Nyarko E."/>
            <person name="Jarju S."/>
            <person name="Secka A."/>
            <person name="Antonio M."/>
            <person name="Oren A."/>
            <person name="Chaudhuri R.R."/>
            <person name="La Ragione R."/>
            <person name="Hildebrand F."/>
            <person name="Pallen M.J."/>
        </authorList>
    </citation>
    <scope>NUCLEOTIDE SEQUENCE</scope>
    <source>
        <strain evidence="15">CHK191-13928</strain>
    </source>
</reference>
<dbReference type="Gene3D" id="1.10.940.10">
    <property type="entry name" value="NusB-like"/>
    <property type="match status" value="1"/>
</dbReference>
<comment type="similarity">
    <text evidence="13">Belongs to the class I-like SAM-binding methyltransferase superfamily. RsmB/NOP family.</text>
</comment>
<keyword evidence="6 13" id="KW-0489">Methyltransferase</keyword>
<dbReference type="EC" id="2.1.1.176" evidence="3"/>